<reference evidence="2 3" key="1">
    <citation type="journal article" date="2014" name="Agronomy (Basel)">
        <title>A Draft Genome Sequence for Ensete ventricosum, the Drought-Tolerant Tree Against Hunger.</title>
        <authorList>
            <person name="Harrison J."/>
            <person name="Moore K.A."/>
            <person name="Paszkiewicz K."/>
            <person name="Jones T."/>
            <person name="Grant M."/>
            <person name="Ambacheew D."/>
            <person name="Muzemil S."/>
            <person name="Studholme D.J."/>
        </authorList>
    </citation>
    <scope>NUCLEOTIDE SEQUENCE [LARGE SCALE GENOMIC DNA]</scope>
</reference>
<accession>A0A426XQB0</accession>
<evidence type="ECO:0008006" key="4">
    <source>
        <dbReference type="Google" id="ProtNLM"/>
    </source>
</evidence>
<gene>
    <name evidence="2" type="ORF">B296_00049203</name>
</gene>
<proteinExistence type="predicted"/>
<organism evidence="2 3">
    <name type="scientific">Ensete ventricosum</name>
    <name type="common">Abyssinian banana</name>
    <name type="synonym">Musa ensete</name>
    <dbReference type="NCBI Taxonomy" id="4639"/>
    <lineage>
        <taxon>Eukaryota</taxon>
        <taxon>Viridiplantae</taxon>
        <taxon>Streptophyta</taxon>
        <taxon>Embryophyta</taxon>
        <taxon>Tracheophyta</taxon>
        <taxon>Spermatophyta</taxon>
        <taxon>Magnoliopsida</taxon>
        <taxon>Liliopsida</taxon>
        <taxon>Zingiberales</taxon>
        <taxon>Musaceae</taxon>
        <taxon>Ensete</taxon>
    </lineage>
</organism>
<dbReference type="PANTHER" id="PTHR35117:SF1">
    <property type="entry name" value="MYOSIN-M HEAVY PROTEIN"/>
    <property type="match status" value="1"/>
</dbReference>
<protein>
    <recommendedName>
        <fullName evidence="4">LisH domain-containing protein</fullName>
    </recommendedName>
</protein>
<dbReference type="AlphaFoldDB" id="A0A426XQB0"/>
<evidence type="ECO:0000313" key="3">
    <source>
        <dbReference type="Proteomes" id="UP000287651"/>
    </source>
</evidence>
<dbReference type="Proteomes" id="UP000287651">
    <property type="component" value="Unassembled WGS sequence"/>
</dbReference>
<name>A0A426XQB0_ENSVE</name>
<sequence>MAKHRTGITGGSSSSSSSSSKAKNLGKGKVTPVQIAFIVDRYLADNHFASTLAAFRSEASDLFSKTKAKEVPKPSALVFFLVSPWLL</sequence>
<feature type="region of interest" description="Disordered" evidence="1">
    <location>
        <begin position="1"/>
        <end position="28"/>
    </location>
</feature>
<comment type="caution">
    <text evidence="2">The sequence shown here is derived from an EMBL/GenBank/DDBJ whole genome shotgun (WGS) entry which is preliminary data.</text>
</comment>
<evidence type="ECO:0000256" key="1">
    <source>
        <dbReference type="SAM" id="MobiDB-lite"/>
    </source>
</evidence>
<dbReference type="PANTHER" id="PTHR35117">
    <property type="entry name" value="MYOSIN-M HEAVY PROTEIN"/>
    <property type="match status" value="1"/>
</dbReference>
<dbReference type="EMBL" id="AMZH03018368">
    <property type="protein sequence ID" value="RRT41696.1"/>
    <property type="molecule type" value="Genomic_DNA"/>
</dbReference>
<evidence type="ECO:0000313" key="2">
    <source>
        <dbReference type="EMBL" id="RRT41696.1"/>
    </source>
</evidence>